<sequence>MATKAFDGKPDKGSYPSRHSDAATSPTTNYFGSGTEDLRKSYHGTVVL</sequence>
<evidence type="ECO:0000313" key="3">
    <source>
        <dbReference type="WBParaSite" id="sdigi.contig1.g122.t1"/>
    </source>
</evidence>
<feature type="region of interest" description="Disordered" evidence="1">
    <location>
        <begin position="1"/>
        <end position="36"/>
    </location>
</feature>
<proteinExistence type="predicted"/>
<dbReference type="Proteomes" id="UP000887581">
    <property type="component" value="Unplaced"/>
</dbReference>
<accession>A0A915PH25</accession>
<dbReference type="WBParaSite" id="sdigi.contig1.g122.t1">
    <property type="protein sequence ID" value="sdigi.contig1.g122.t1"/>
    <property type="gene ID" value="sdigi.contig1.g122"/>
</dbReference>
<keyword evidence="2" id="KW-1185">Reference proteome</keyword>
<evidence type="ECO:0000313" key="2">
    <source>
        <dbReference type="Proteomes" id="UP000887581"/>
    </source>
</evidence>
<reference evidence="3" key="1">
    <citation type="submission" date="2022-11" db="UniProtKB">
        <authorList>
            <consortium name="WormBaseParasite"/>
        </authorList>
    </citation>
    <scope>IDENTIFICATION</scope>
</reference>
<protein>
    <submittedName>
        <fullName evidence="3">Uncharacterized protein</fullName>
    </submittedName>
</protein>
<name>A0A915PH25_9BILA</name>
<evidence type="ECO:0000256" key="1">
    <source>
        <dbReference type="SAM" id="MobiDB-lite"/>
    </source>
</evidence>
<feature type="compositionally biased region" description="Basic and acidic residues" evidence="1">
    <location>
        <begin position="1"/>
        <end position="12"/>
    </location>
</feature>
<organism evidence="2 3">
    <name type="scientific">Setaria digitata</name>
    <dbReference type="NCBI Taxonomy" id="48799"/>
    <lineage>
        <taxon>Eukaryota</taxon>
        <taxon>Metazoa</taxon>
        <taxon>Ecdysozoa</taxon>
        <taxon>Nematoda</taxon>
        <taxon>Chromadorea</taxon>
        <taxon>Rhabditida</taxon>
        <taxon>Spirurina</taxon>
        <taxon>Spiruromorpha</taxon>
        <taxon>Filarioidea</taxon>
        <taxon>Setariidae</taxon>
        <taxon>Setaria</taxon>
    </lineage>
</organism>
<feature type="compositionally biased region" description="Polar residues" evidence="1">
    <location>
        <begin position="22"/>
        <end position="32"/>
    </location>
</feature>
<dbReference type="AlphaFoldDB" id="A0A915PH25"/>